<evidence type="ECO:0000313" key="1">
    <source>
        <dbReference type="EMBL" id="GAH91688.1"/>
    </source>
</evidence>
<dbReference type="AlphaFoldDB" id="X1LC20"/>
<evidence type="ECO:0008006" key="2">
    <source>
        <dbReference type="Google" id="ProtNLM"/>
    </source>
</evidence>
<dbReference type="EMBL" id="BARU01047920">
    <property type="protein sequence ID" value="GAH91688.1"/>
    <property type="molecule type" value="Genomic_DNA"/>
</dbReference>
<comment type="caution">
    <text evidence="1">The sequence shown here is derived from an EMBL/GenBank/DDBJ whole genome shotgun (WGS) entry which is preliminary data.</text>
</comment>
<proteinExistence type="predicted"/>
<protein>
    <recommendedName>
        <fullName evidence="2">Cysteine-rich domain-containing protein</fullName>
    </recommendedName>
</protein>
<name>X1LC20_9ZZZZ</name>
<gene>
    <name evidence="1" type="ORF">S03H2_71528</name>
</gene>
<organism evidence="1">
    <name type="scientific">marine sediment metagenome</name>
    <dbReference type="NCBI Taxonomy" id="412755"/>
    <lineage>
        <taxon>unclassified sequences</taxon>
        <taxon>metagenomes</taxon>
        <taxon>ecological metagenomes</taxon>
    </lineage>
</organism>
<reference evidence="1" key="1">
    <citation type="journal article" date="2014" name="Front. Microbiol.">
        <title>High frequency of phylogenetically diverse reductive dehalogenase-homologous genes in deep subseafloor sedimentary metagenomes.</title>
        <authorList>
            <person name="Kawai M."/>
            <person name="Futagami T."/>
            <person name="Toyoda A."/>
            <person name="Takaki Y."/>
            <person name="Nishi S."/>
            <person name="Hori S."/>
            <person name="Arai W."/>
            <person name="Tsubouchi T."/>
            <person name="Morono Y."/>
            <person name="Uchiyama I."/>
            <person name="Ito T."/>
            <person name="Fujiyama A."/>
            <person name="Inagaki F."/>
            <person name="Takami H."/>
        </authorList>
    </citation>
    <scope>NUCLEOTIDE SEQUENCE</scope>
    <source>
        <strain evidence="1">Expedition CK06-06</strain>
    </source>
</reference>
<sequence length="55" mass="5880">MALWTASERLREAASTGAEAIVSCCPACKENFKDAAKNGMKVYDITELIAMAIGK</sequence>
<accession>X1LC20</accession>